<name>A0ABQ5VB93_9PROT</name>
<dbReference type="RefSeq" id="WP_284389904.1">
    <property type="nucleotide sequence ID" value="NZ_BSNK01000002.1"/>
</dbReference>
<evidence type="ECO:0000313" key="2">
    <source>
        <dbReference type="Proteomes" id="UP001161391"/>
    </source>
</evidence>
<sequence length="307" mass="33640">MFKTTWAGDCSAWECDELGHLNMSFYFDKFEQARMGLFIRLGLAEAFTPDAVSTVRSRDVHIKYLAEARPGQPLRIESALLTLEEGTALVGHVMYHRDGRIAATLRERVEHVYLPTQKSFAWPSRLRRAADDFTDQLPAPARPRSLSLDIDLPAFNAETLAEAGAPSIGGGVFRTTEIMPAGHVPFSQIFRRITTSLGWYEGGWPEFFDPDYAASGGSAVVLEIRLVMHRFAEIGMAYELHPAVVGAKDYIRTIMHNIVEPGSGVSIASGYAAGGLFNLNTRKLTKPTEAQIAALSAVTIPALAPSD</sequence>
<reference evidence="1" key="2">
    <citation type="submission" date="2023-01" db="EMBL/GenBank/DDBJ databases">
        <title>Draft genome sequence of Algimonas ampicilliniresistens strain NBRC 108219.</title>
        <authorList>
            <person name="Sun Q."/>
            <person name="Mori K."/>
        </authorList>
    </citation>
    <scope>NUCLEOTIDE SEQUENCE</scope>
    <source>
        <strain evidence="1">NBRC 108219</strain>
    </source>
</reference>
<protein>
    <submittedName>
        <fullName evidence="1">Thioesterase</fullName>
    </submittedName>
</protein>
<dbReference type="CDD" id="cd00586">
    <property type="entry name" value="4HBT"/>
    <property type="match status" value="1"/>
</dbReference>
<evidence type="ECO:0000313" key="1">
    <source>
        <dbReference type="EMBL" id="GLQ23960.1"/>
    </source>
</evidence>
<dbReference type="InterPro" id="IPR029069">
    <property type="entry name" value="HotDog_dom_sf"/>
</dbReference>
<dbReference type="EMBL" id="BSNK01000002">
    <property type="protein sequence ID" value="GLQ23960.1"/>
    <property type="molecule type" value="Genomic_DNA"/>
</dbReference>
<dbReference type="Proteomes" id="UP001161391">
    <property type="component" value="Unassembled WGS sequence"/>
</dbReference>
<accession>A0ABQ5VB93</accession>
<reference evidence="1" key="1">
    <citation type="journal article" date="2014" name="Int. J. Syst. Evol. Microbiol.">
        <title>Complete genome of a new Firmicutes species belonging to the dominant human colonic microbiota ('Ruminococcus bicirculans') reveals two chromosomes and a selective capacity to utilize plant glucans.</title>
        <authorList>
            <consortium name="NISC Comparative Sequencing Program"/>
            <person name="Wegmann U."/>
            <person name="Louis P."/>
            <person name="Goesmann A."/>
            <person name="Henrissat B."/>
            <person name="Duncan S.H."/>
            <person name="Flint H.J."/>
        </authorList>
    </citation>
    <scope>NUCLEOTIDE SEQUENCE</scope>
    <source>
        <strain evidence="1">NBRC 108219</strain>
    </source>
</reference>
<comment type="caution">
    <text evidence="1">The sequence shown here is derived from an EMBL/GenBank/DDBJ whole genome shotgun (WGS) entry which is preliminary data.</text>
</comment>
<keyword evidence="2" id="KW-1185">Reference proteome</keyword>
<dbReference type="Pfam" id="PF13279">
    <property type="entry name" value="4HBT_2"/>
    <property type="match status" value="1"/>
</dbReference>
<proteinExistence type="predicted"/>
<dbReference type="Gene3D" id="3.10.129.10">
    <property type="entry name" value="Hotdog Thioesterase"/>
    <property type="match status" value="1"/>
</dbReference>
<dbReference type="SUPFAM" id="SSF54637">
    <property type="entry name" value="Thioesterase/thiol ester dehydrase-isomerase"/>
    <property type="match status" value="2"/>
</dbReference>
<organism evidence="1 2">
    <name type="scientific">Algimonas ampicilliniresistens</name>
    <dbReference type="NCBI Taxonomy" id="1298735"/>
    <lineage>
        <taxon>Bacteria</taxon>
        <taxon>Pseudomonadati</taxon>
        <taxon>Pseudomonadota</taxon>
        <taxon>Alphaproteobacteria</taxon>
        <taxon>Maricaulales</taxon>
        <taxon>Robiginitomaculaceae</taxon>
        <taxon>Algimonas</taxon>
    </lineage>
</organism>
<gene>
    <name evidence="1" type="ORF">GCM10007853_18340</name>
</gene>